<reference evidence="3" key="1">
    <citation type="submission" date="2025-08" db="UniProtKB">
        <authorList>
            <consortium name="RefSeq"/>
        </authorList>
    </citation>
    <scope>IDENTIFICATION</scope>
    <source>
        <strain evidence="3">Mau12</strain>
        <tissue evidence="3">Whole Body</tissue>
    </source>
</reference>
<dbReference type="GeneID" id="117135857"/>
<feature type="compositionally biased region" description="Basic and acidic residues" evidence="1">
    <location>
        <begin position="78"/>
        <end position="92"/>
    </location>
</feature>
<feature type="region of interest" description="Disordered" evidence="1">
    <location>
        <begin position="64"/>
        <end position="95"/>
    </location>
</feature>
<keyword evidence="2" id="KW-1185">Reference proteome</keyword>
<organism evidence="2 3">
    <name type="scientific">Drosophila mauritiana</name>
    <name type="common">Fruit fly</name>
    <dbReference type="NCBI Taxonomy" id="7226"/>
    <lineage>
        <taxon>Eukaryota</taxon>
        <taxon>Metazoa</taxon>
        <taxon>Ecdysozoa</taxon>
        <taxon>Arthropoda</taxon>
        <taxon>Hexapoda</taxon>
        <taxon>Insecta</taxon>
        <taxon>Pterygota</taxon>
        <taxon>Neoptera</taxon>
        <taxon>Endopterygota</taxon>
        <taxon>Diptera</taxon>
        <taxon>Brachycera</taxon>
        <taxon>Muscomorpha</taxon>
        <taxon>Ephydroidea</taxon>
        <taxon>Drosophilidae</taxon>
        <taxon>Drosophila</taxon>
        <taxon>Sophophora</taxon>
    </lineage>
</organism>
<evidence type="ECO:0000313" key="2">
    <source>
        <dbReference type="Proteomes" id="UP000515162"/>
    </source>
</evidence>
<gene>
    <name evidence="3" type="primary">LOC117135857</name>
</gene>
<proteinExistence type="predicted"/>
<dbReference type="Proteomes" id="UP000515162">
    <property type="component" value="Chromosome 2R"/>
</dbReference>
<protein>
    <submittedName>
        <fullName evidence="3">Uncharacterized protein LOC117135857</fullName>
    </submittedName>
</protein>
<dbReference type="AlphaFoldDB" id="A0A6P8JM45"/>
<name>A0A6P8JM45_DROMA</name>
<sequence>MIRSPRGTNATSSTWRVNGVFKLAYDIDLDKIQQTIGRISREATDRADQNPETLVDHYQSEIVEAIGRKASPPPRKPRYSERGSPDATDGNRMRRRVTIINKLGSIPACSMRPTKCLETSTISLSGYTQ</sequence>
<evidence type="ECO:0000313" key="3">
    <source>
        <dbReference type="RefSeq" id="XP_033152271.1"/>
    </source>
</evidence>
<evidence type="ECO:0000256" key="1">
    <source>
        <dbReference type="SAM" id="MobiDB-lite"/>
    </source>
</evidence>
<dbReference type="RefSeq" id="XP_033152271.1">
    <property type="nucleotide sequence ID" value="XM_033296380.1"/>
</dbReference>
<accession>A0A6P8JM45</accession>